<evidence type="ECO:0000259" key="4">
    <source>
        <dbReference type="Pfam" id="PF13435"/>
    </source>
</evidence>
<feature type="domain" description="Cytochrome c-552/4" evidence="4">
    <location>
        <begin position="180"/>
        <end position="220"/>
    </location>
</feature>
<dbReference type="InterPro" id="IPR036280">
    <property type="entry name" value="Multihaem_cyt_sf"/>
</dbReference>
<proteinExistence type="predicted"/>
<protein>
    <submittedName>
        <fullName evidence="5">Tetratricopeptide repeat protein</fullName>
    </submittedName>
</protein>
<evidence type="ECO:0000259" key="3">
    <source>
        <dbReference type="Pfam" id="PF09699"/>
    </source>
</evidence>
<dbReference type="Proteomes" id="UP000680805">
    <property type="component" value="Chromosome"/>
</dbReference>
<dbReference type="InterPro" id="IPR051829">
    <property type="entry name" value="Multiheme_Cytochr_ET"/>
</dbReference>
<dbReference type="KEGG" id="bsei:KMZ68_18345"/>
<dbReference type="EMBL" id="CP076135">
    <property type="protein sequence ID" value="QWG20941.1"/>
    <property type="molecule type" value="Genomic_DNA"/>
</dbReference>
<dbReference type="GO" id="GO:0016491">
    <property type="term" value="F:oxidoreductase activity"/>
    <property type="evidence" value="ECO:0007669"/>
    <property type="project" value="TreeGrafter"/>
</dbReference>
<gene>
    <name evidence="5" type="ORF">KMZ68_18345</name>
</gene>
<dbReference type="InterPro" id="IPR011990">
    <property type="entry name" value="TPR-like_helical_dom_sf"/>
</dbReference>
<feature type="domain" description="Doubled CXXCH motif" evidence="3">
    <location>
        <begin position="344"/>
        <end position="376"/>
    </location>
</feature>
<sequence>MVLAVAAVAMAVFAGGLLWQSWFNGKPSPTRPETATVAVATFVGSETCAGCHQAEAKLWNASQHKAAMQHATDKTVLGDFNDASFDYFGVRSRFFRKDGKFLVETDGPDGKLAVFEVKYTFGIDPLQQYLVEFPDGRIQALSLAWDSRPSAKGGRRWFHLSPNEEIRHDDILHWTKLNQNWNFMCAECHSTGVAKNYDAKADRFATTWAEISVGCEACHGQGSHHAAWARGRQSWWPFGKQQDSSKGLLVRFDERRNVAWPIDAQTGNARRSLAPATLRKEVETCGLCHARRAAFHAGWVPGQWLSQTHAVEALARTTYHADGQLRDVEEPYNYTPFKQGKMFAAGITCSDCHEPHSAKLRASGEGVCLQCHASDKYADAGHRRHASADAAPTCISCHMPARTYMVVDIRHDHAFRVPRPDLSVTLGTPNACNDCHRDKPAQWAAAAVERWFGPDRKGLQNYGAAFHAARTDAADAAALLGVIAADKNAPAVARAGALSELASRISPANIATARAALADPDPMARIGALDMLENVPANQIWPIASPLLADPVRGVRIRAASLLAAVPTASQPPADRARFDQAATEFIAAQRANAERPEARTSLANFLAQRGRSDDAETEYKAALKLSPQYATAAINLADLYRQRGRDTDGEAVLRAALGASPRDAAAHHALGLTLSRLMRPDDALAELRKAAELEPDQARYAYVHAVALNSGGRRDEAMAVLKEALKRHPNDRDILGALVSFSRTAGDAGAALGYAEQLAILTPEDRNLAALIGELKRQTGKAN</sequence>
<accession>A0A975RVJ2</accession>
<dbReference type="PANTHER" id="PTHR35038:SF8">
    <property type="entry name" value="C-TYPE POLYHEME CYTOCHROME OMCC"/>
    <property type="match status" value="1"/>
</dbReference>
<feature type="repeat" description="TPR" evidence="2">
    <location>
        <begin position="597"/>
        <end position="630"/>
    </location>
</feature>
<evidence type="ECO:0000313" key="6">
    <source>
        <dbReference type="Proteomes" id="UP000680805"/>
    </source>
</evidence>
<dbReference type="PROSITE" id="PS50005">
    <property type="entry name" value="TPR"/>
    <property type="match status" value="2"/>
</dbReference>
<dbReference type="Pfam" id="PF09699">
    <property type="entry name" value="Paired_CXXCH_1"/>
    <property type="match status" value="1"/>
</dbReference>
<dbReference type="SMART" id="SM00028">
    <property type="entry name" value="TPR"/>
    <property type="match status" value="4"/>
</dbReference>
<evidence type="ECO:0000256" key="1">
    <source>
        <dbReference type="ARBA" id="ARBA00022729"/>
    </source>
</evidence>
<name>A0A975RVJ2_9BRAD</name>
<dbReference type="Pfam" id="PF13435">
    <property type="entry name" value="Cytochrome_C554"/>
    <property type="match status" value="1"/>
</dbReference>
<dbReference type="PANTHER" id="PTHR35038">
    <property type="entry name" value="DISSIMILATORY SULFITE REDUCTASE SIRA"/>
    <property type="match status" value="1"/>
</dbReference>
<dbReference type="InterPro" id="IPR019734">
    <property type="entry name" value="TPR_rpt"/>
</dbReference>
<evidence type="ECO:0000256" key="2">
    <source>
        <dbReference type="PROSITE-ProRule" id="PRU00339"/>
    </source>
</evidence>
<evidence type="ECO:0000313" key="5">
    <source>
        <dbReference type="EMBL" id="QWG20941.1"/>
    </source>
</evidence>
<dbReference type="Pfam" id="PF13432">
    <property type="entry name" value="TPR_16"/>
    <property type="match status" value="2"/>
</dbReference>
<dbReference type="InterPro" id="IPR023155">
    <property type="entry name" value="Cyt_c-552/4"/>
</dbReference>
<keyword evidence="2" id="KW-0802">TPR repeat</keyword>
<organism evidence="5 6">
    <name type="scientific">Bradyrhizobium sediminis</name>
    <dbReference type="NCBI Taxonomy" id="2840469"/>
    <lineage>
        <taxon>Bacteria</taxon>
        <taxon>Pseudomonadati</taxon>
        <taxon>Pseudomonadota</taxon>
        <taxon>Alphaproteobacteria</taxon>
        <taxon>Hyphomicrobiales</taxon>
        <taxon>Nitrobacteraceae</taxon>
        <taxon>Bradyrhizobium</taxon>
    </lineage>
</organism>
<reference evidence="5" key="1">
    <citation type="submission" date="2021-06" db="EMBL/GenBank/DDBJ databases">
        <title>Bradyrhizobium sp. S2-11-2 Genome sequencing.</title>
        <authorList>
            <person name="Jin L."/>
        </authorList>
    </citation>
    <scope>NUCLEOTIDE SEQUENCE</scope>
    <source>
        <strain evidence="5">S2-11-2</strain>
    </source>
</reference>
<dbReference type="Gene3D" id="1.25.40.10">
    <property type="entry name" value="Tetratricopeptide repeat domain"/>
    <property type="match status" value="2"/>
</dbReference>
<keyword evidence="1" id="KW-0732">Signal</keyword>
<dbReference type="SUPFAM" id="SSF48452">
    <property type="entry name" value="TPR-like"/>
    <property type="match status" value="1"/>
</dbReference>
<dbReference type="SUPFAM" id="SSF48695">
    <property type="entry name" value="Multiheme cytochromes"/>
    <property type="match status" value="1"/>
</dbReference>
<dbReference type="AlphaFoldDB" id="A0A975RVJ2"/>
<feature type="repeat" description="TPR" evidence="2">
    <location>
        <begin position="665"/>
        <end position="698"/>
    </location>
</feature>
<dbReference type="InterPro" id="IPR010177">
    <property type="entry name" value="Paired_CXXCH_1"/>
</dbReference>
<dbReference type="Gene3D" id="1.10.1130.10">
    <property type="entry name" value="Flavocytochrome C3, Chain A"/>
    <property type="match status" value="2"/>
</dbReference>